<protein>
    <submittedName>
        <fullName evidence="2">Uncharacterized protein</fullName>
    </submittedName>
</protein>
<gene>
    <name evidence="2" type="ORF">PGLA2088_LOCUS50401</name>
</gene>
<comment type="caution">
    <text evidence="2">The sequence shown here is derived from an EMBL/GenBank/DDBJ whole genome shotgun (WGS) entry which is preliminary data.</text>
</comment>
<evidence type="ECO:0000256" key="1">
    <source>
        <dbReference type="SAM" id="MobiDB-lite"/>
    </source>
</evidence>
<evidence type="ECO:0000313" key="2">
    <source>
        <dbReference type="EMBL" id="CAE8741322.1"/>
    </source>
</evidence>
<dbReference type="EMBL" id="CAJNNW010037370">
    <property type="protein sequence ID" value="CAE8741322.1"/>
    <property type="molecule type" value="Genomic_DNA"/>
</dbReference>
<feature type="compositionally biased region" description="Basic and acidic residues" evidence="1">
    <location>
        <begin position="50"/>
        <end position="62"/>
    </location>
</feature>
<dbReference type="Proteomes" id="UP000626109">
    <property type="component" value="Unassembled WGS sequence"/>
</dbReference>
<accession>A0A813LRA0</accession>
<sequence>MSVAPSQKKTVAAPVALLQQVERKPVTSRHANLNRKLALVPAPRMPSARPSERRLLGGRREAGVPAEGEAEGEARLPNANVAAGIEVGVEGDIEAEVVAERYTKRQAEVVAERFQRR</sequence>
<proteinExistence type="predicted"/>
<organism evidence="2 3">
    <name type="scientific">Polarella glacialis</name>
    <name type="common">Dinoflagellate</name>
    <dbReference type="NCBI Taxonomy" id="89957"/>
    <lineage>
        <taxon>Eukaryota</taxon>
        <taxon>Sar</taxon>
        <taxon>Alveolata</taxon>
        <taxon>Dinophyceae</taxon>
        <taxon>Suessiales</taxon>
        <taxon>Suessiaceae</taxon>
        <taxon>Polarella</taxon>
    </lineage>
</organism>
<feature type="region of interest" description="Disordered" evidence="1">
    <location>
        <begin position="42"/>
        <end position="75"/>
    </location>
</feature>
<dbReference type="AlphaFoldDB" id="A0A813LRA0"/>
<reference evidence="2" key="1">
    <citation type="submission" date="2021-02" db="EMBL/GenBank/DDBJ databases">
        <authorList>
            <person name="Dougan E. K."/>
            <person name="Rhodes N."/>
            <person name="Thang M."/>
            <person name="Chan C."/>
        </authorList>
    </citation>
    <scope>NUCLEOTIDE SEQUENCE</scope>
</reference>
<name>A0A813LRA0_POLGL</name>
<evidence type="ECO:0000313" key="3">
    <source>
        <dbReference type="Proteomes" id="UP000626109"/>
    </source>
</evidence>